<keyword evidence="3" id="KW-1185">Reference proteome</keyword>
<gene>
    <name evidence="2" type="ORF">PECAL_3P09980</name>
</gene>
<dbReference type="EMBL" id="CAKKNE010000003">
    <property type="protein sequence ID" value="CAH0371075.1"/>
    <property type="molecule type" value="Genomic_DNA"/>
</dbReference>
<protein>
    <submittedName>
        <fullName evidence="2">Uncharacterized protein</fullName>
    </submittedName>
</protein>
<comment type="caution">
    <text evidence="2">The sequence shown here is derived from an EMBL/GenBank/DDBJ whole genome shotgun (WGS) entry which is preliminary data.</text>
</comment>
<organism evidence="2 3">
    <name type="scientific">Pelagomonas calceolata</name>
    <dbReference type="NCBI Taxonomy" id="35677"/>
    <lineage>
        <taxon>Eukaryota</taxon>
        <taxon>Sar</taxon>
        <taxon>Stramenopiles</taxon>
        <taxon>Ochrophyta</taxon>
        <taxon>Pelagophyceae</taxon>
        <taxon>Pelagomonadales</taxon>
        <taxon>Pelagomonadaceae</taxon>
        <taxon>Pelagomonas</taxon>
    </lineage>
</organism>
<name>A0A8J2SFB7_9STRA</name>
<evidence type="ECO:0000313" key="2">
    <source>
        <dbReference type="EMBL" id="CAH0371075.1"/>
    </source>
</evidence>
<sequence length="209" mass="21442">MHVEARGNRSPNTLGDASWVALSKMRSAAAWPGAAMHRSRISVFASSSASSNPRPCWTRAAQFSTAALDDGPVVPNACASIASAAPRLISTATPGQRVATTRRRSVKASRRAPPALTSQQSPRRPAAQASGSCSSQSSYFTSATRLTSFSGESISCNSCSGEAGARAMAARTGALLAVCGSAMAACRGRTCSSDHALAKLGLSDVFCKS</sequence>
<reference evidence="2" key="1">
    <citation type="submission" date="2021-11" db="EMBL/GenBank/DDBJ databases">
        <authorList>
            <consortium name="Genoscope - CEA"/>
            <person name="William W."/>
        </authorList>
    </citation>
    <scope>NUCLEOTIDE SEQUENCE</scope>
</reference>
<feature type="region of interest" description="Disordered" evidence="1">
    <location>
        <begin position="92"/>
        <end position="136"/>
    </location>
</feature>
<dbReference type="AlphaFoldDB" id="A0A8J2SFB7"/>
<feature type="compositionally biased region" description="Basic residues" evidence="1">
    <location>
        <begin position="100"/>
        <end position="110"/>
    </location>
</feature>
<feature type="compositionally biased region" description="Low complexity" evidence="1">
    <location>
        <begin position="126"/>
        <end position="136"/>
    </location>
</feature>
<proteinExistence type="predicted"/>
<evidence type="ECO:0000256" key="1">
    <source>
        <dbReference type="SAM" id="MobiDB-lite"/>
    </source>
</evidence>
<dbReference type="Proteomes" id="UP000789595">
    <property type="component" value="Unassembled WGS sequence"/>
</dbReference>
<evidence type="ECO:0000313" key="3">
    <source>
        <dbReference type="Proteomes" id="UP000789595"/>
    </source>
</evidence>
<accession>A0A8J2SFB7</accession>